<dbReference type="KEGG" id="taz:TREAZ_0549"/>
<dbReference type="CDD" id="cd06223">
    <property type="entry name" value="PRTases_typeI"/>
    <property type="match status" value="1"/>
</dbReference>
<name>F5YBM7_LEAAZ</name>
<dbReference type="InterPro" id="IPR000836">
    <property type="entry name" value="PRTase_dom"/>
</dbReference>
<dbReference type="STRING" id="545695.TREAZ_0549"/>
<dbReference type="HOGENOM" id="CLU_054549_0_0_12"/>
<keyword evidence="3" id="KW-0808">Transferase</keyword>
<protein>
    <submittedName>
        <fullName evidence="3">Phosphoribosyltransferase</fullName>
    </submittedName>
</protein>
<gene>
    <name evidence="3" type="ordered locus">TREAZ_0549</name>
</gene>
<dbReference type="eggNOG" id="COG1040">
    <property type="taxonomic scope" value="Bacteria"/>
</dbReference>
<dbReference type="InterPro" id="IPR051910">
    <property type="entry name" value="ComF/GntX_DNA_util-trans"/>
</dbReference>
<dbReference type="Pfam" id="PF18912">
    <property type="entry name" value="DZR_2"/>
    <property type="match status" value="1"/>
</dbReference>
<proteinExistence type="inferred from homology"/>
<evidence type="ECO:0000313" key="3">
    <source>
        <dbReference type="EMBL" id="AEF81941.1"/>
    </source>
</evidence>
<dbReference type="InterPro" id="IPR029057">
    <property type="entry name" value="PRTase-like"/>
</dbReference>
<dbReference type="InParanoid" id="F5YBM7"/>
<dbReference type="FunCoup" id="F5YBM7">
    <property type="interactions" value="148"/>
</dbReference>
<dbReference type="Gene3D" id="3.40.50.2020">
    <property type="match status" value="1"/>
</dbReference>
<dbReference type="SUPFAM" id="SSF53271">
    <property type="entry name" value="PRTase-like"/>
    <property type="match status" value="1"/>
</dbReference>
<dbReference type="Proteomes" id="UP000009222">
    <property type="component" value="Chromosome"/>
</dbReference>
<sequence length="252" mass="28009">MIQKFKSLILEYLFPSGCAVCGSMLLDKEDAWYGLCGDCRRSFKIEKTERCSLCGRPLISEQGTCLACRELAAAETLPAYDKLISLYPYSGGDFAGNSGSYLKLLGSYKFGKRLSLGRFFADKVYEALAMLSISESENPELVPVPPRPGKLRKTGWDQIEYLARFLKKREGEAGSLKVERCLKRLPSETQKKLDRETRKSNLKGRIVVKGKVPKTAVLFDDVITTGSTMDACAAALKESGTEKVYGICLFYD</sequence>
<dbReference type="PANTHER" id="PTHR47505">
    <property type="entry name" value="DNA UTILIZATION PROTEIN YHGH"/>
    <property type="match status" value="1"/>
</dbReference>
<dbReference type="AlphaFoldDB" id="F5YBM7"/>
<organism evidence="3 4">
    <name type="scientific">Leadbettera azotonutricia (strain ATCC BAA-888 / DSM 13862 / ZAS-9)</name>
    <name type="common">Treponema azotonutricium</name>
    <dbReference type="NCBI Taxonomy" id="545695"/>
    <lineage>
        <taxon>Bacteria</taxon>
        <taxon>Pseudomonadati</taxon>
        <taxon>Spirochaetota</taxon>
        <taxon>Spirochaetia</taxon>
        <taxon>Spirochaetales</taxon>
        <taxon>Breznakiellaceae</taxon>
        <taxon>Leadbettera</taxon>
    </lineage>
</organism>
<dbReference type="GO" id="GO:0016757">
    <property type="term" value="F:glycosyltransferase activity"/>
    <property type="evidence" value="ECO:0007669"/>
    <property type="project" value="UniProtKB-KW"/>
</dbReference>
<accession>F5YBM7</accession>
<dbReference type="EMBL" id="CP001841">
    <property type="protein sequence ID" value="AEF81941.1"/>
    <property type="molecule type" value="Genomic_DNA"/>
</dbReference>
<dbReference type="PANTHER" id="PTHR47505:SF1">
    <property type="entry name" value="DNA UTILIZATION PROTEIN YHGH"/>
    <property type="match status" value="1"/>
</dbReference>
<dbReference type="InterPro" id="IPR044005">
    <property type="entry name" value="DZR_2"/>
</dbReference>
<reference evidence="3 4" key="2">
    <citation type="journal article" date="2011" name="ISME J.">
        <title>RNA-seq reveals cooperative metabolic interactions between two termite-gut spirochete species in co-culture.</title>
        <authorList>
            <person name="Rosenthal A.Z."/>
            <person name="Matson E.G."/>
            <person name="Eldar A."/>
            <person name="Leadbetter J.R."/>
        </authorList>
    </citation>
    <scope>NUCLEOTIDE SEQUENCE [LARGE SCALE GENOMIC DNA]</scope>
    <source>
        <strain evidence="4">ATCC BAA-888 / DSM 13862 / ZAS-9</strain>
    </source>
</reference>
<comment type="similarity">
    <text evidence="1">Belongs to the ComF/GntX family.</text>
</comment>
<evidence type="ECO:0000313" key="4">
    <source>
        <dbReference type="Proteomes" id="UP000009222"/>
    </source>
</evidence>
<evidence type="ECO:0000259" key="2">
    <source>
        <dbReference type="Pfam" id="PF18912"/>
    </source>
</evidence>
<keyword evidence="4" id="KW-1185">Reference proteome</keyword>
<dbReference type="RefSeq" id="WP_015711403.1">
    <property type="nucleotide sequence ID" value="NC_015577.1"/>
</dbReference>
<evidence type="ECO:0000256" key="1">
    <source>
        <dbReference type="ARBA" id="ARBA00008007"/>
    </source>
</evidence>
<feature type="domain" description="Double zinc ribbon" evidence="2">
    <location>
        <begin position="9"/>
        <end position="69"/>
    </location>
</feature>
<keyword evidence="3" id="KW-0328">Glycosyltransferase</keyword>
<reference evidence="4" key="1">
    <citation type="submission" date="2009-12" db="EMBL/GenBank/DDBJ databases">
        <title>Complete sequence of Treponema azotonutricium strain ZAS-9.</title>
        <authorList>
            <person name="Tetu S.G."/>
            <person name="Matson E."/>
            <person name="Ren Q."/>
            <person name="Seshadri R."/>
            <person name="Elbourne L."/>
            <person name="Hassan K.A."/>
            <person name="Durkin A."/>
            <person name="Radune D."/>
            <person name="Mohamoud Y."/>
            <person name="Shay R."/>
            <person name="Jin S."/>
            <person name="Zhang X."/>
            <person name="Lucey K."/>
            <person name="Ballor N.R."/>
            <person name="Ottesen E."/>
            <person name="Rosenthal R."/>
            <person name="Allen A."/>
            <person name="Leadbetter J.R."/>
            <person name="Paulsen I.T."/>
        </authorList>
    </citation>
    <scope>NUCLEOTIDE SEQUENCE [LARGE SCALE GENOMIC DNA]</scope>
    <source>
        <strain evidence="4">ATCC BAA-888 / DSM 13862 / ZAS-9</strain>
    </source>
</reference>